<reference evidence="3" key="1">
    <citation type="journal article" date="2013" name="Genome Announc.">
        <title>Draft genome sequence of the basidiomycetous yeast-like fungus Pseudozyma hubeiensis SY62, which produces an abundant amount of the biosurfactant mannosylerythritol lipids.</title>
        <authorList>
            <person name="Konishi M."/>
            <person name="Hatada Y."/>
            <person name="Horiuchi J."/>
        </authorList>
    </citation>
    <scope>NUCLEOTIDE SEQUENCE [LARGE SCALE GENOMIC DNA]</scope>
    <source>
        <strain evidence="3">SY62</strain>
    </source>
</reference>
<feature type="compositionally biased region" description="Polar residues" evidence="1">
    <location>
        <begin position="497"/>
        <end position="517"/>
    </location>
</feature>
<feature type="compositionally biased region" description="Polar residues" evidence="1">
    <location>
        <begin position="147"/>
        <end position="158"/>
    </location>
</feature>
<protein>
    <submittedName>
        <fullName evidence="2">Uncharacterized protein</fullName>
    </submittedName>
</protein>
<dbReference type="RefSeq" id="XP_012189203.1">
    <property type="nucleotide sequence ID" value="XM_012333813.1"/>
</dbReference>
<evidence type="ECO:0000313" key="2">
    <source>
        <dbReference type="EMBL" id="GAC95616.1"/>
    </source>
</evidence>
<feature type="region of interest" description="Disordered" evidence="1">
    <location>
        <begin position="364"/>
        <end position="559"/>
    </location>
</feature>
<feature type="compositionally biased region" description="Polar residues" evidence="1">
    <location>
        <begin position="252"/>
        <end position="264"/>
    </location>
</feature>
<feature type="region of interest" description="Disordered" evidence="1">
    <location>
        <begin position="141"/>
        <end position="198"/>
    </location>
</feature>
<dbReference type="HOGENOM" id="CLU_400684_0_0_1"/>
<proteinExistence type="predicted"/>
<feature type="region of interest" description="Disordered" evidence="1">
    <location>
        <begin position="632"/>
        <end position="723"/>
    </location>
</feature>
<feature type="compositionally biased region" description="Polar residues" evidence="1">
    <location>
        <begin position="36"/>
        <end position="49"/>
    </location>
</feature>
<dbReference type="OrthoDB" id="2553876at2759"/>
<sequence length="723" mass="75818">MHTLPAARLVGHDFLGNHIGELLFRQPASKPPATVKGSSSGSTVCPSDSKTVRRESIVSQHSALVAPSSRTHADGHDAPPSLDSLFGIGAKGSSACPTDRVASPIHSSEGSGSEPGSVESRSGSADADLNLHLSQLSLSHKKMTAGSGPTSPRMSFVTSFGAKNRSSGSRRGTSEASSASYFGVSSPHSSASMSPMEQPGSITWNIPFREQHHSFANAIEHNAWLDRNPSRQSQSSDAVSSQPSQPLTSQQRDQNAKSAKSIASTGAATINAKSQSFSEASQPVRQRFTRAATESTLELIIQRQQPLGSLGEVPAPSAVGLAPSKSFGATTSGLLGHRRKPSLVPKEGDERTFCFVDNGLSEVESNGSLAEDPLHSSTPLASVPERCASQSSVKSSPRSSYREVVEVQYSAHQRATSAGDGLSRCASTLSKQSMAISKPGTAETSPEHAKSASPGTPSARSTSANQSSAQAPAFVLKSSLPATQHGSSRPKRRLRIQPNTQSRQSLLEKTMEQQRQASDAAIASNANGVPTAEVQRPAPTARVSESKPMSTHNDTGDIKERYDPIAHDAEQRVFRIQTATPPADASAFPFIMSGEDRSKTKLPASHARTSDWAREQNLLTDSSLSFGQAAVDLESSCTSSLTPEASTMASAAGPQSLSRHDTAGNSSTSSGSESLMDAPDLLSPAGTELSTPELESPPEEAMLDSKYGLSKPAPQRRASPLSA</sequence>
<feature type="region of interest" description="Disordered" evidence="1">
    <location>
        <begin position="228"/>
        <end position="264"/>
    </location>
</feature>
<name>R9P2Q5_PSEHS</name>
<feature type="compositionally biased region" description="Low complexity" evidence="1">
    <location>
        <begin position="230"/>
        <end position="251"/>
    </location>
</feature>
<feature type="region of interest" description="Disordered" evidence="1">
    <location>
        <begin position="29"/>
        <end position="125"/>
    </location>
</feature>
<feature type="compositionally biased region" description="Polar residues" evidence="1">
    <location>
        <begin position="425"/>
        <end position="435"/>
    </location>
</feature>
<dbReference type="Proteomes" id="UP000014071">
    <property type="component" value="Unassembled WGS sequence"/>
</dbReference>
<keyword evidence="3" id="KW-1185">Reference proteome</keyword>
<evidence type="ECO:0000256" key="1">
    <source>
        <dbReference type="SAM" id="MobiDB-lite"/>
    </source>
</evidence>
<feature type="compositionally biased region" description="Low complexity" evidence="1">
    <location>
        <begin position="185"/>
        <end position="196"/>
    </location>
</feature>
<feature type="compositionally biased region" description="Polar residues" evidence="1">
    <location>
        <begin position="635"/>
        <end position="657"/>
    </location>
</feature>
<accession>R9P2Q5</accession>
<dbReference type="GeneID" id="24108482"/>
<feature type="compositionally biased region" description="Polar residues" evidence="1">
    <location>
        <begin position="164"/>
        <end position="180"/>
    </location>
</feature>
<dbReference type="eggNOG" id="ENOG502RDWJ">
    <property type="taxonomic scope" value="Eukaryota"/>
</dbReference>
<organism evidence="2 3">
    <name type="scientific">Pseudozyma hubeiensis (strain SY62)</name>
    <name type="common">Yeast</name>
    <dbReference type="NCBI Taxonomy" id="1305764"/>
    <lineage>
        <taxon>Eukaryota</taxon>
        <taxon>Fungi</taxon>
        <taxon>Dikarya</taxon>
        <taxon>Basidiomycota</taxon>
        <taxon>Ustilaginomycotina</taxon>
        <taxon>Ustilaginomycetes</taxon>
        <taxon>Ustilaginales</taxon>
        <taxon>Ustilaginaceae</taxon>
        <taxon>Pseudozyma</taxon>
    </lineage>
</organism>
<dbReference type="AlphaFoldDB" id="R9P2Q5"/>
<feature type="compositionally biased region" description="Polar residues" evidence="1">
    <location>
        <begin position="453"/>
        <end position="470"/>
    </location>
</feature>
<feature type="compositionally biased region" description="Low complexity" evidence="1">
    <location>
        <begin position="107"/>
        <end position="125"/>
    </location>
</feature>
<dbReference type="EMBL" id="DF238795">
    <property type="protein sequence ID" value="GAC95616.1"/>
    <property type="molecule type" value="Genomic_DNA"/>
</dbReference>
<evidence type="ECO:0000313" key="3">
    <source>
        <dbReference type="Proteomes" id="UP000014071"/>
    </source>
</evidence>
<feature type="compositionally biased region" description="Low complexity" evidence="1">
    <location>
        <begin position="389"/>
        <end position="399"/>
    </location>
</feature>
<gene>
    <name evidence="2" type="ORF">PHSY_003192</name>
</gene>